<gene>
    <name evidence="2" type="ORF">Ciccas_000853</name>
</gene>
<feature type="domain" description="SAM" evidence="1">
    <location>
        <begin position="10"/>
        <end position="74"/>
    </location>
</feature>
<dbReference type="Pfam" id="PF07647">
    <property type="entry name" value="SAM_2"/>
    <property type="match status" value="1"/>
</dbReference>
<organism evidence="2 3">
    <name type="scientific">Cichlidogyrus casuarinus</name>
    <dbReference type="NCBI Taxonomy" id="1844966"/>
    <lineage>
        <taxon>Eukaryota</taxon>
        <taxon>Metazoa</taxon>
        <taxon>Spiralia</taxon>
        <taxon>Lophotrochozoa</taxon>
        <taxon>Platyhelminthes</taxon>
        <taxon>Monogenea</taxon>
        <taxon>Monopisthocotylea</taxon>
        <taxon>Dactylogyridea</taxon>
        <taxon>Ancyrocephalidae</taxon>
        <taxon>Cichlidogyrus</taxon>
    </lineage>
</organism>
<reference evidence="2 3" key="1">
    <citation type="submission" date="2024-11" db="EMBL/GenBank/DDBJ databases">
        <title>Adaptive evolution of stress response genes in parasites aligns with host niche diversity.</title>
        <authorList>
            <person name="Hahn C."/>
            <person name="Resl P."/>
        </authorList>
    </citation>
    <scope>NUCLEOTIDE SEQUENCE [LARGE SCALE GENOMIC DNA]</scope>
    <source>
        <strain evidence="2">EGGRZ-B1_66</strain>
        <tissue evidence="2">Body</tissue>
    </source>
</reference>
<dbReference type="Gene3D" id="1.10.150.50">
    <property type="entry name" value="Transcription Factor, Ets-1"/>
    <property type="match status" value="1"/>
</dbReference>
<keyword evidence="3" id="KW-1185">Reference proteome</keyword>
<evidence type="ECO:0000313" key="2">
    <source>
        <dbReference type="EMBL" id="KAL3320470.1"/>
    </source>
</evidence>
<dbReference type="PROSITE" id="PS50105">
    <property type="entry name" value="SAM_DOMAIN"/>
    <property type="match status" value="1"/>
</dbReference>
<sequence>MLPNGTINTAVNTTVEQWLHWLGMDQYANNFVRFGVPTLAIAQQLRPEDLVQMGISRPTDRQMLWHHLQVSKQALDPRVYAKLNPTVSNPDAYLL</sequence>
<dbReference type="AlphaFoldDB" id="A0ABD2QLQ7"/>
<accession>A0ABD2QLQ7</accession>
<evidence type="ECO:0000259" key="1">
    <source>
        <dbReference type="PROSITE" id="PS50105"/>
    </source>
</evidence>
<dbReference type="InterPro" id="IPR013761">
    <property type="entry name" value="SAM/pointed_sf"/>
</dbReference>
<dbReference type="InterPro" id="IPR001660">
    <property type="entry name" value="SAM"/>
</dbReference>
<proteinExistence type="predicted"/>
<evidence type="ECO:0000313" key="3">
    <source>
        <dbReference type="Proteomes" id="UP001626550"/>
    </source>
</evidence>
<dbReference type="EMBL" id="JBJKFK010000050">
    <property type="protein sequence ID" value="KAL3320470.1"/>
    <property type="molecule type" value="Genomic_DNA"/>
</dbReference>
<dbReference type="SUPFAM" id="SSF47769">
    <property type="entry name" value="SAM/Pointed domain"/>
    <property type="match status" value="1"/>
</dbReference>
<protein>
    <recommendedName>
        <fullName evidence="1">SAM domain-containing protein</fullName>
    </recommendedName>
</protein>
<name>A0ABD2QLQ7_9PLAT</name>
<dbReference type="Proteomes" id="UP001626550">
    <property type="component" value="Unassembled WGS sequence"/>
</dbReference>
<dbReference type="CDD" id="cd09487">
    <property type="entry name" value="SAM_superfamily"/>
    <property type="match status" value="1"/>
</dbReference>
<comment type="caution">
    <text evidence="2">The sequence shown here is derived from an EMBL/GenBank/DDBJ whole genome shotgun (WGS) entry which is preliminary data.</text>
</comment>
<dbReference type="SMART" id="SM00454">
    <property type="entry name" value="SAM"/>
    <property type="match status" value="1"/>
</dbReference>